<name>Q8TR61_METAC</name>
<reference evidence="1 2" key="1">
    <citation type="journal article" date="2002" name="Genome Res.">
        <title>The genome of Methanosarcina acetivorans reveals extensive metabolic and physiological diversity.</title>
        <authorList>
            <person name="Galagan J.E."/>
            <person name="Nusbaum C."/>
            <person name="Roy A."/>
            <person name="Endrizzi M.G."/>
            <person name="Macdonald P."/>
            <person name="FitzHugh W."/>
            <person name="Calvo S."/>
            <person name="Engels R."/>
            <person name="Smirnov S."/>
            <person name="Atnoor D."/>
            <person name="Brown A."/>
            <person name="Allen N."/>
            <person name="Naylor J."/>
            <person name="Stange-Thomann N."/>
            <person name="DeArellano K."/>
            <person name="Johnson R."/>
            <person name="Linton L."/>
            <person name="McEwan P."/>
            <person name="McKernan K."/>
            <person name="Talamas J."/>
            <person name="Tirrell A."/>
            <person name="Ye W."/>
            <person name="Zimmer A."/>
            <person name="Barber R.D."/>
            <person name="Cann I."/>
            <person name="Graham D.E."/>
            <person name="Grahame D.A."/>
            <person name="Guss A."/>
            <person name="Hedderich R."/>
            <person name="Ingram-Smith C."/>
            <person name="Kuettner C.H."/>
            <person name="Krzycki J.A."/>
            <person name="Leigh J.A."/>
            <person name="Li W."/>
            <person name="Liu J."/>
            <person name="Mukhopadhyay B."/>
            <person name="Reeve J.N."/>
            <person name="Smith K."/>
            <person name="Springer T.A."/>
            <person name="Umayam L.A."/>
            <person name="White O."/>
            <person name="White R.H."/>
            <person name="de Macario E.C."/>
            <person name="Ferry J.G."/>
            <person name="Jarrell K.F."/>
            <person name="Jing H."/>
            <person name="Macario A.J.L."/>
            <person name="Paulsen I."/>
            <person name="Pritchett M."/>
            <person name="Sowers K.R."/>
            <person name="Swanson R.V."/>
            <person name="Zinder S.H."/>
            <person name="Lander E."/>
            <person name="Metcalf W.W."/>
            <person name="Birren B."/>
        </authorList>
    </citation>
    <scope>NUCLEOTIDE SEQUENCE [LARGE SCALE GENOMIC DNA]</scope>
    <source>
        <strain evidence="2">ATCC 35395 / DSM 2834 / JCM 12185 / C2A</strain>
    </source>
</reference>
<dbReference type="KEGG" id="mac:MA_1323"/>
<dbReference type="AlphaFoldDB" id="Q8TR61"/>
<dbReference type="EnsemblBacteria" id="AAM04739">
    <property type="protein sequence ID" value="AAM04739"/>
    <property type="gene ID" value="MA_1323"/>
</dbReference>
<dbReference type="EMBL" id="AE010299">
    <property type="protein sequence ID" value="AAM04739.1"/>
    <property type="molecule type" value="Genomic_DNA"/>
</dbReference>
<proteinExistence type="predicted"/>
<protein>
    <submittedName>
        <fullName evidence="1">Uncharacterized protein</fullName>
    </submittedName>
</protein>
<dbReference type="Proteomes" id="UP000002487">
    <property type="component" value="Chromosome"/>
</dbReference>
<sequence>MILRMQKMDQKELMKLIPLSKGQNEEKYFDLFLEALNNKINGNKYEKGELPSSLANELEKFQAISAQLSWP</sequence>
<accession>Q8TR61</accession>
<evidence type="ECO:0000313" key="1">
    <source>
        <dbReference type="EMBL" id="AAM04739.1"/>
    </source>
</evidence>
<gene>
    <name evidence="1" type="ordered locus">MA_1323</name>
</gene>
<dbReference type="HOGENOM" id="CLU_2730323_0_0_2"/>
<dbReference type="InParanoid" id="Q8TR61"/>
<organism evidence="1 2">
    <name type="scientific">Methanosarcina acetivorans (strain ATCC 35395 / DSM 2834 / JCM 12185 / C2A)</name>
    <dbReference type="NCBI Taxonomy" id="188937"/>
    <lineage>
        <taxon>Archaea</taxon>
        <taxon>Methanobacteriati</taxon>
        <taxon>Methanobacteriota</taxon>
        <taxon>Stenosarchaea group</taxon>
        <taxon>Methanomicrobia</taxon>
        <taxon>Methanosarcinales</taxon>
        <taxon>Methanosarcinaceae</taxon>
        <taxon>Methanosarcina</taxon>
    </lineage>
</organism>
<keyword evidence="2" id="KW-1185">Reference proteome</keyword>
<evidence type="ECO:0000313" key="2">
    <source>
        <dbReference type="Proteomes" id="UP000002487"/>
    </source>
</evidence>